<protein>
    <recommendedName>
        <fullName evidence="3">Methyltransferase domain-containing protein</fullName>
    </recommendedName>
</protein>
<keyword evidence="2" id="KW-1185">Reference proteome</keyword>
<dbReference type="EMBL" id="FNID01000030">
    <property type="protein sequence ID" value="SDN74108.1"/>
    <property type="molecule type" value="Genomic_DNA"/>
</dbReference>
<proteinExistence type="predicted"/>
<evidence type="ECO:0000313" key="2">
    <source>
        <dbReference type="Proteomes" id="UP000199182"/>
    </source>
</evidence>
<dbReference type="AlphaFoldDB" id="A0A1H0DVL0"/>
<evidence type="ECO:0000313" key="1">
    <source>
        <dbReference type="EMBL" id="SDN74108.1"/>
    </source>
</evidence>
<dbReference type="STRING" id="258515.SAMN05192585_13034"/>
<dbReference type="Gene3D" id="3.40.50.150">
    <property type="entry name" value="Vaccinia Virus protein VP39"/>
    <property type="match status" value="1"/>
</dbReference>
<dbReference type="SUPFAM" id="SSF53335">
    <property type="entry name" value="S-adenosyl-L-methionine-dependent methyltransferases"/>
    <property type="match status" value="1"/>
</dbReference>
<sequence length="205" mass="23538">MNNPWKEVSLNDYERHMMHSSVYQAQTLNNIMYHQLNDYKATRLMILGIAGGNGLNHVNVNEREKVYGVDINADYLEECQKRYPDLSGIFEPICADLCSRDTTLPNAELVIADLVIEYIGYEAFQKQIAKIKPHYVSTVIQINEGAEFVSESPYIKALEVLQPVHHQIDIQGLNSTMESILYMNTYTEIIPLANGKKFVRLDYKF</sequence>
<name>A0A1H0DVL0_9FIRM</name>
<reference evidence="1 2" key="1">
    <citation type="submission" date="2016-10" db="EMBL/GenBank/DDBJ databases">
        <authorList>
            <person name="de Groot N.N."/>
        </authorList>
    </citation>
    <scope>NUCLEOTIDE SEQUENCE [LARGE SCALE GENOMIC DNA]</scope>
    <source>
        <strain evidence="1 2">CGMCC 1.5012</strain>
    </source>
</reference>
<gene>
    <name evidence="1" type="ORF">SAMN05192585_13034</name>
</gene>
<dbReference type="InterPro" id="IPR029063">
    <property type="entry name" value="SAM-dependent_MTases_sf"/>
</dbReference>
<organism evidence="1 2">
    <name type="scientific">Acetanaerobacterium elongatum</name>
    <dbReference type="NCBI Taxonomy" id="258515"/>
    <lineage>
        <taxon>Bacteria</taxon>
        <taxon>Bacillati</taxon>
        <taxon>Bacillota</taxon>
        <taxon>Clostridia</taxon>
        <taxon>Eubacteriales</taxon>
        <taxon>Oscillospiraceae</taxon>
        <taxon>Acetanaerobacterium</taxon>
    </lineage>
</organism>
<accession>A0A1H0DVL0</accession>
<dbReference type="Proteomes" id="UP000199182">
    <property type="component" value="Unassembled WGS sequence"/>
</dbReference>
<evidence type="ECO:0008006" key="3">
    <source>
        <dbReference type="Google" id="ProtNLM"/>
    </source>
</evidence>
<dbReference type="OrthoDB" id="9786043at2"/>
<dbReference type="RefSeq" id="WP_092641944.1">
    <property type="nucleotide sequence ID" value="NZ_FNID01000030.1"/>
</dbReference>